<keyword evidence="2" id="KW-1185">Reference proteome</keyword>
<organism evidence="1 2">
    <name type="scientific">Gossypium arboreum</name>
    <name type="common">Tree cotton</name>
    <name type="synonym">Gossypium nanking</name>
    <dbReference type="NCBI Taxonomy" id="29729"/>
    <lineage>
        <taxon>Eukaryota</taxon>
        <taxon>Viridiplantae</taxon>
        <taxon>Streptophyta</taxon>
        <taxon>Embryophyta</taxon>
        <taxon>Tracheophyta</taxon>
        <taxon>Spermatophyta</taxon>
        <taxon>Magnoliopsida</taxon>
        <taxon>eudicotyledons</taxon>
        <taxon>Gunneridae</taxon>
        <taxon>Pentapetalae</taxon>
        <taxon>rosids</taxon>
        <taxon>malvids</taxon>
        <taxon>Malvales</taxon>
        <taxon>Malvaceae</taxon>
        <taxon>Malvoideae</taxon>
        <taxon>Gossypium</taxon>
    </lineage>
</organism>
<evidence type="ECO:0000313" key="2">
    <source>
        <dbReference type="Proteomes" id="UP001358586"/>
    </source>
</evidence>
<gene>
    <name evidence="1" type="ORF">PVK06_001954</name>
</gene>
<dbReference type="EMBL" id="JARKNE010000001">
    <property type="protein sequence ID" value="KAK5845740.1"/>
    <property type="molecule type" value="Genomic_DNA"/>
</dbReference>
<reference evidence="1 2" key="1">
    <citation type="submission" date="2023-03" db="EMBL/GenBank/DDBJ databases">
        <title>WGS of Gossypium arboreum.</title>
        <authorList>
            <person name="Yu D."/>
        </authorList>
    </citation>
    <scope>NUCLEOTIDE SEQUENCE [LARGE SCALE GENOMIC DNA]</scope>
    <source>
        <tissue evidence="1">Leaf</tissue>
    </source>
</reference>
<proteinExistence type="predicted"/>
<dbReference type="PROSITE" id="PS51257">
    <property type="entry name" value="PROKAR_LIPOPROTEIN"/>
    <property type="match status" value="1"/>
</dbReference>
<sequence length="75" mass="8273">MDKIYEAKEFIEQWAFTFMTISCQLLEVGWAKVNVDGTVARQIPKVAIGGAMRGASGGWLVEARAVLEGLKLAWD</sequence>
<protein>
    <recommendedName>
        <fullName evidence="3">RNase H type-1 domain-containing protein</fullName>
    </recommendedName>
</protein>
<evidence type="ECO:0000313" key="1">
    <source>
        <dbReference type="EMBL" id="KAK5845740.1"/>
    </source>
</evidence>
<name>A0ABR0R2B5_GOSAR</name>
<comment type="caution">
    <text evidence="1">The sequence shown here is derived from an EMBL/GenBank/DDBJ whole genome shotgun (WGS) entry which is preliminary data.</text>
</comment>
<evidence type="ECO:0008006" key="3">
    <source>
        <dbReference type="Google" id="ProtNLM"/>
    </source>
</evidence>
<accession>A0ABR0R2B5</accession>
<dbReference type="Proteomes" id="UP001358586">
    <property type="component" value="Chromosome 1"/>
</dbReference>